<dbReference type="Gene3D" id="2.50.20.10">
    <property type="entry name" value="Lipoprotein localisation LolA/LolB/LppX"/>
    <property type="match status" value="1"/>
</dbReference>
<keyword evidence="3" id="KW-1185">Reference proteome</keyword>
<gene>
    <name evidence="2" type="ORF">E4Q23_14350</name>
</gene>
<name>A0ABX1U152_9PROT</name>
<keyword evidence="1" id="KW-0732">Signal</keyword>
<dbReference type="SUPFAM" id="SSF89392">
    <property type="entry name" value="Prokaryotic lipoproteins and lipoprotein localization factors"/>
    <property type="match status" value="1"/>
</dbReference>
<dbReference type="InterPro" id="IPR019207">
    <property type="entry name" value="DUF2092"/>
</dbReference>
<dbReference type="Pfam" id="PF09865">
    <property type="entry name" value="DUF2092"/>
    <property type="match status" value="1"/>
</dbReference>
<organism evidence="2 3">
    <name type="scientific">Candidatus Accumulibacter phosphatis</name>
    <dbReference type="NCBI Taxonomy" id="327160"/>
    <lineage>
        <taxon>Bacteria</taxon>
        <taxon>Pseudomonadati</taxon>
        <taxon>Pseudomonadota</taxon>
        <taxon>Betaproteobacteria</taxon>
        <taxon>Candidatus Accumulibacter</taxon>
    </lineage>
</organism>
<dbReference type="InterPro" id="IPR029046">
    <property type="entry name" value="LolA/LolB/LppX"/>
</dbReference>
<protein>
    <submittedName>
        <fullName evidence="2">DUF2092 domain-containing protein</fullName>
    </submittedName>
</protein>
<accession>A0ABX1U152</accession>
<evidence type="ECO:0000313" key="3">
    <source>
        <dbReference type="Proteomes" id="UP000749010"/>
    </source>
</evidence>
<dbReference type="EMBL" id="SPMY01000041">
    <property type="protein sequence ID" value="NMQ28834.1"/>
    <property type="molecule type" value="Genomic_DNA"/>
</dbReference>
<dbReference type="Proteomes" id="UP000749010">
    <property type="component" value="Unassembled WGS sequence"/>
</dbReference>
<evidence type="ECO:0000256" key="1">
    <source>
        <dbReference type="ARBA" id="ARBA00022729"/>
    </source>
</evidence>
<sequence>MVIKHSLHCAAWACANSHSERICEAIRGEEMMERNVMVQLVGGTFLAATLLLGASGTALADDKTEPPATSAKEIKDQRALKLLKDMGDTLAAARTLQFKARSLLPLESPTGQYISLFAASRVLLQRPDRLFVESRGDLLPNDLYYNGKTVTAIGPARKFYAQQEASGSTVDEVVQQEHPGADTLAPFVDLLVSDPYARLTKDLSSAFVVGQSTIAGVKTDHLAFTAPGIDWELWIGAQDKLPRLAVASYRSGERQPTFTVEFSDWKLNAPLPAQSFEVSIPKDAVKLEFKRIGLAQSK</sequence>
<reference evidence="2 3" key="1">
    <citation type="submission" date="2019-03" db="EMBL/GenBank/DDBJ databases">
        <title>Metabolic reconstructions from genomes of highly enriched 'Candidatus Accumulibacter' and 'Candidatus Competibacter' bioreactor populations.</title>
        <authorList>
            <person name="Annavajhala M.K."/>
            <person name="Welles L."/>
            <person name="Abbas B."/>
            <person name="Sorokin D."/>
            <person name="Park H."/>
            <person name="Van Loosdrecht M."/>
            <person name="Chandran K."/>
        </authorList>
    </citation>
    <scope>NUCLEOTIDE SEQUENCE [LARGE SCALE GENOMIC DNA]</scope>
    <source>
        <strain evidence="2 3">SBR_S</strain>
    </source>
</reference>
<proteinExistence type="predicted"/>
<evidence type="ECO:0000313" key="2">
    <source>
        <dbReference type="EMBL" id="NMQ28834.1"/>
    </source>
</evidence>
<comment type="caution">
    <text evidence="2">The sequence shown here is derived from an EMBL/GenBank/DDBJ whole genome shotgun (WGS) entry which is preliminary data.</text>
</comment>